<dbReference type="AlphaFoldDB" id="A0A4C1XQF9"/>
<keyword evidence="2" id="KW-1185">Reference proteome</keyword>
<name>A0A4C1XQF9_EUMVA</name>
<accession>A0A4C1XQF9</accession>
<dbReference type="EMBL" id="BGZK01000898">
    <property type="protein sequence ID" value="GBP64477.1"/>
    <property type="molecule type" value="Genomic_DNA"/>
</dbReference>
<reference evidence="1 2" key="1">
    <citation type="journal article" date="2019" name="Commun. Biol.">
        <title>The bagworm genome reveals a unique fibroin gene that provides high tensile strength.</title>
        <authorList>
            <person name="Kono N."/>
            <person name="Nakamura H."/>
            <person name="Ohtoshi R."/>
            <person name="Tomita M."/>
            <person name="Numata K."/>
            <person name="Arakawa K."/>
        </authorList>
    </citation>
    <scope>NUCLEOTIDE SEQUENCE [LARGE SCALE GENOMIC DNA]</scope>
</reference>
<comment type="caution">
    <text evidence="1">The sequence shown here is derived from an EMBL/GenBank/DDBJ whole genome shotgun (WGS) entry which is preliminary data.</text>
</comment>
<protein>
    <submittedName>
        <fullName evidence="1">Uncharacterized protein</fullName>
    </submittedName>
</protein>
<organism evidence="1 2">
    <name type="scientific">Eumeta variegata</name>
    <name type="common">Bagworm moth</name>
    <name type="synonym">Eumeta japonica</name>
    <dbReference type="NCBI Taxonomy" id="151549"/>
    <lineage>
        <taxon>Eukaryota</taxon>
        <taxon>Metazoa</taxon>
        <taxon>Ecdysozoa</taxon>
        <taxon>Arthropoda</taxon>
        <taxon>Hexapoda</taxon>
        <taxon>Insecta</taxon>
        <taxon>Pterygota</taxon>
        <taxon>Neoptera</taxon>
        <taxon>Endopterygota</taxon>
        <taxon>Lepidoptera</taxon>
        <taxon>Glossata</taxon>
        <taxon>Ditrysia</taxon>
        <taxon>Tineoidea</taxon>
        <taxon>Psychidae</taxon>
        <taxon>Oiketicinae</taxon>
        <taxon>Eumeta</taxon>
    </lineage>
</organism>
<evidence type="ECO:0000313" key="2">
    <source>
        <dbReference type="Proteomes" id="UP000299102"/>
    </source>
</evidence>
<sequence length="161" mass="18287">MESGYTRKNKKTSETPKNKITSLSYIDKLNEFVPFPEYCKHSEQKRSGKDFAELQITSWGSFFFKSAAISNGEGSGLSKFPLTKRNETTKTATSHFRAFMLKRPGSETILDRNPYRRDMLFLNIDSGQYRKGCRYLAALNDYCQQLAALPSRGPPSSMSRG</sequence>
<evidence type="ECO:0000313" key="1">
    <source>
        <dbReference type="EMBL" id="GBP64477.1"/>
    </source>
</evidence>
<proteinExistence type="predicted"/>
<dbReference type="Proteomes" id="UP000299102">
    <property type="component" value="Unassembled WGS sequence"/>
</dbReference>
<gene>
    <name evidence="1" type="ORF">EVAR_46241_1</name>
</gene>